<dbReference type="PANTHER" id="PTHR35869">
    <property type="entry name" value="OUTER-MEMBRANE LIPOPROTEIN CARRIER PROTEIN"/>
    <property type="match status" value="1"/>
</dbReference>
<protein>
    <submittedName>
        <fullName evidence="3">Outer membrane lipoprotein carrier protein LolA</fullName>
    </submittedName>
</protein>
<dbReference type="CDD" id="cd16325">
    <property type="entry name" value="LolA"/>
    <property type="match status" value="1"/>
</dbReference>
<dbReference type="Gene3D" id="2.50.20.10">
    <property type="entry name" value="Lipoprotein localisation LolA/LolB/LppX"/>
    <property type="match status" value="1"/>
</dbReference>
<accession>A0A2W5FMW5</accession>
<keyword evidence="3" id="KW-0449">Lipoprotein</keyword>
<keyword evidence="1 2" id="KW-0732">Signal</keyword>
<feature type="signal peptide" evidence="2">
    <location>
        <begin position="1"/>
        <end position="19"/>
    </location>
</feature>
<dbReference type="SUPFAM" id="SSF89392">
    <property type="entry name" value="Prokaryotic lipoproteins and lipoprotein localization factors"/>
    <property type="match status" value="1"/>
</dbReference>
<dbReference type="PANTHER" id="PTHR35869:SF1">
    <property type="entry name" value="OUTER-MEMBRANE LIPOPROTEIN CARRIER PROTEIN"/>
    <property type="match status" value="1"/>
</dbReference>
<evidence type="ECO:0000313" key="3">
    <source>
        <dbReference type="EMBL" id="PZP56318.1"/>
    </source>
</evidence>
<dbReference type="Pfam" id="PF03548">
    <property type="entry name" value="LolA"/>
    <property type="match status" value="1"/>
</dbReference>
<organism evidence="3 4">
    <name type="scientific">Micavibrio aeruginosavorus</name>
    <dbReference type="NCBI Taxonomy" id="349221"/>
    <lineage>
        <taxon>Bacteria</taxon>
        <taxon>Pseudomonadati</taxon>
        <taxon>Bdellovibrionota</taxon>
        <taxon>Bdellovibrionia</taxon>
        <taxon>Bdellovibrionales</taxon>
        <taxon>Pseudobdellovibrionaceae</taxon>
        <taxon>Micavibrio</taxon>
    </lineage>
</organism>
<dbReference type="InterPro" id="IPR029046">
    <property type="entry name" value="LolA/LolB/LppX"/>
</dbReference>
<feature type="chain" id="PRO_5016034315" evidence="2">
    <location>
        <begin position="20"/>
        <end position="198"/>
    </location>
</feature>
<gene>
    <name evidence="3" type="ORF">DI586_04135</name>
</gene>
<evidence type="ECO:0000313" key="4">
    <source>
        <dbReference type="Proteomes" id="UP000249739"/>
    </source>
</evidence>
<dbReference type="AlphaFoldDB" id="A0A2W5FMW5"/>
<dbReference type="InterPro" id="IPR004564">
    <property type="entry name" value="OM_lipoprot_carrier_LolA-like"/>
</dbReference>
<comment type="caution">
    <text evidence="3">The sequence shown here is derived from an EMBL/GenBank/DDBJ whole genome shotgun (WGS) entry which is preliminary data.</text>
</comment>
<evidence type="ECO:0000256" key="2">
    <source>
        <dbReference type="SAM" id="SignalP"/>
    </source>
</evidence>
<sequence>MKKIILTLALLLISAPAFADNAADIAKAENYFKTLTTAKSRFVQTAPDGKQTRGNFYLSRPGKLRFEYDAPIKDFVVADGLFIYFYDDQLKQQSNAPISQTLADFLLRKNLKLSGDLKVTQIKRDGGLMQMTMVQAAEPNAGSLTLGFQETPNLQLKKWQVRDATGNITEIELFNVQTNMNLPSKLFVYLDPNKKGYN</sequence>
<dbReference type="EMBL" id="QFOT01000030">
    <property type="protein sequence ID" value="PZP56318.1"/>
    <property type="molecule type" value="Genomic_DNA"/>
</dbReference>
<reference evidence="3 4" key="1">
    <citation type="submission" date="2017-08" db="EMBL/GenBank/DDBJ databases">
        <title>Infants hospitalized years apart are colonized by the same room-sourced microbial strains.</title>
        <authorList>
            <person name="Brooks B."/>
            <person name="Olm M.R."/>
            <person name="Firek B.A."/>
            <person name="Baker R."/>
            <person name="Thomas B.C."/>
            <person name="Morowitz M.J."/>
            <person name="Banfield J.F."/>
        </authorList>
    </citation>
    <scope>NUCLEOTIDE SEQUENCE [LARGE SCALE GENOMIC DNA]</scope>
    <source>
        <strain evidence="3">S2_006_000_R2_64</strain>
    </source>
</reference>
<evidence type="ECO:0000256" key="1">
    <source>
        <dbReference type="ARBA" id="ARBA00022729"/>
    </source>
</evidence>
<proteinExistence type="predicted"/>
<dbReference type="Proteomes" id="UP000249739">
    <property type="component" value="Unassembled WGS sequence"/>
</dbReference>
<name>A0A2W5FMW5_9BACT</name>